<dbReference type="Gene3D" id="3.40.50.2300">
    <property type="match status" value="2"/>
</dbReference>
<accession>A0A813N4X2</accession>
<keyword evidence="4 9" id="KW-0378">Hydrolase</keyword>
<dbReference type="GO" id="GO:0005634">
    <property type="term" value="C:nucleus"/>
    <property type="evidence" value="ECO:0007669"/>
    <property type="project" value="UniProtKB-SubCell"/>
</dbReference>
<dbReference type="AlphaFoldDB" id="A0A813N4X2"/>
<protein>
    <recommendedName>
        <fullName evidence="9">RNA polymerase II subunit A C-terminal domain phosphatase SSU72</fullName>
        <shortName evidence="9">CTD phosphatase SSU72</shortName>
        <ecNumber evidence="9">3.1.3.16</ecNumber>
    </recommendedName>
</protein>
<keyword evidence="11" id="KW-1185">Reference proteome</keyword>
<dbReference type="PANTHER" id="PTHR20383">
    <property type="entry name" value="RNA POLYMERASE II SUBUNIT A C-TERMINAL DOMAIN PHOSPHATASE"/>
    <property type="match status" value="1"/>
</dbReference>
<reference evidence="10" key="1">
    <citation type="submission" date="2021-02" db="EMBL/GenBank/DDBJ databases">
        <authorList>
            <person name="Nowell W R."/>
        </authorList>
    </citation>
    <scope>NUCLEOTIDE SEQUENCE</scope>
    <source>
        <strain evidence="10">Ploen Becks lab</strain>
    </source>
</reference>
<comment type="function">
    <text evidence="9">Protein phosphatase that catalyzes the dephosphorylation of the C-terminal domain of RNA polymerase II. Plays a role in RNA processing and termination.</text>
</comment>
<evidence type="ECO:0000256" key="6">
    <source>
        <dbReference type="ARBA" id="ARBA00023242"/>
    </source>
</evidence>
<keyword evidence="6 9" id="KW-0539">Nucleus</keyword>
<evidence type="ECO:0000256" key="9">
    <source>
        <dbReference type="RuleBase" id="RU369031"/>
    </source>
</evidence>
<organism evidence="10 11">
    <name type="scientific">Brachionus calyciflorus</name>
    <dbReference type="NCBI Taxonomy" id="104777"/>
    <lineage>
        <taxon>Eukaryota</taxon>
        <taxon>Metazoa</taxon>
        <taxon>Spiralia</taxon>
        <taxon>Gnathifera</taxon>
        <taxon>Rotifera</taxon>
        <taxon>Eurotatoria</taxon>
        <taxon>Monogononta</taxon>
        <taxon>Pseudotrocha</taxon>
        <taxon>Ploima</taxon>
        <taxon>Brachionidae</taxon>
        <taxon>Brachionus</taxon>
    </lineage>
</organism>
<dbReference type="EMBL" id="CAJNOC010000251">
    <property type="protein sequence ID" value="CAF0733602.1"/>
    <property type="molecule type" value="Genomic_DNA"/>
</dbReference>
<comment type="caution">
    <text evidence="10">The sequence shown here is derived from an EMBL/GenBank/DDBJ whole genome shotgun (WGS) entry which is preliminary data.</text>
</comment>
<evidence type="ECO:0000256" key="1">
    <source>
        <dbReference type="ARBA" id="ARBA00004123"/>
    </source>
</evidence>
<dbReference type="InterPro" id="IPR006811">
    <property type="entry name" value="RNA_pol_II_suA"/>
</dbReference>
<proteinExistence type="inferred from homology"/>
<keyword evidence="3 9" id="KW-0507">mRNA processing</keyword>
<evidence type="ECO:0000256" key="2">
    <source>
        <dbReference type="ARBA" id="ARBA00008978"/>
    </source>
</evidence>
<dbReference type="EC" id="3.1.3.16" evidence="9"/>
<dbReference type="Pfam" id="PF04722">
    <property type="entry name" value="Ssu72"/>
    <property type="match status" value="1"/>
</dbReference>
<sequence length="201" mass="23675">MAYSESPPEIQPLRFAVVCSSNQNRSMETHNIFNKKGLSIRSFGTGKEVKLPGPSITQPNVYDFNTTYDFMYKDLSNRDKQLYTQNGILHMIDRNRRIKPKPERFQENREHFDIIFTVEERIFDQVLEDLENREKELNQPVHIINIDVTDNHEDATIGAFILYELALMLQNSEDMDNEIDEILQDYESKIKRPILHSIAFY</sequence>
<name>A0A813N4X2_9BILA</name>
<evidence type="ECO:0000256" key="5">
    <source>
        <dbReference type="ARBA" id="ARBA00022912"/>
    </source>
</evidence>
<evidence type="ECO:0000256" key="4">
    <source>
        <dbReference type="ARBA" id="ARBA00022801"/>
    </source>
</evidence>
<comment type="similarity">
    <text evidence="2 9">Belongs to the SSU72 phosphatase family.</text>
</comment>
<evidence type="ECO:0000256" key="7">
    <source>
        <dbReference type="ARBA" id="ARBA00047761"/>
    </source>
</evidence>
<gene>
    <name evidence="10" type="ORF">OXX778_LOCUS2997</name>
</gene>
<dbReference type="Proteomes" id="UP000663879">
    <property type="component" value="Unassembled WGS sequence"/>
</dbReference>
<keyword evidence="5 9" id="KW-0904">Protein phosphatase</keyword>
<evidence type="ECO:0000313" key="10">
    <source>
        <dbReference type="EMBL" id="CAF0733602.1"/>
    </source>
</evidence>
<comment type="subcellular location">
    <subcellularLocation>
        <location evidence="1 9">Nucleus</location>
    </subcellularLocation>
</comment>
<evidence type="ECO:0000256" key="3">
    <source>
        <dbReference type="ARBA" id="ARBA00022664"/>
    </source>
</evidence>
<dbReference type="OrthoDB" id="57957at2759"/>
<dbReference type="FunFam" id="3.40.50.2300:FF:000066">
    <property type="entry name" value="RNA polymerase II subunit A C-terminal domain phosphatase SSU72"/>
    <property type="match status" value="1"/>
</dbReference>
<dbReference type="GO" id="GO:0008420">
    <property type="term" value="F:RNA polymerase II CTD heptapeptide repeat phosphatase activity"/>
    <property type="evidence" value="ECO:0007669"/>
    <property type="project" value="UniProtKB-ARBA"/>
</dbReference>
<evidence type="ECO:0000256" key="8">
    <source>
        <dbReference type="ARBA" id="ARBA00048336"/>
    </source>
</evidence>
<dbReference type="GO" id="GO:0031124">
    <property type="term" value="P:mRNA 3'-end processing"/>
    <property type="evidence" value="ECO:0007669"/>
    <property type="project" value="UniProtKB-ARBA"/>
</dbReference>
<comment type="catalytic activity">
    <reaction evidence="7 9">
        <text>O-phospho-L-seryl-[protein] + H2O = L-seryl-[protein] + phosphate</text>
        <dbReference type="Rhea" id="RHEA:20629"/>
        <dbReference type="Rhea" id="RHEA-COMP:9863"/>
        <dbReference type="Rhea" id="RHEA-COMP:11604"/>
        <dbReference type="ChEBI" id="CHEBI:15377"/>
        <dbReference type="ChEBI" id="CHEBI:29999"/>
        <dbReference type="ChEBI" id="CHEBI:43474"/>
        <dbReference type="ChEBI" id="CHEBI:83421"/>
        <dbReference type="EC" id="3.1.3.16"/>
    </reaction>
</comment>
<evidence type="ECO:0000313" key="11">
    <source>
        <dbReference type="Proteomes" id="UP000663879"/>
    </source>
</evidence>
<comment type="catalytic activity">
    <reaction evidence="8 9">
        <text>O-phospho-L-threonyl-[protein] + H2O = L-threonyl-[protein] + phosphate</text>
        <dbReference type="Rhea" id="RHEA:47004"/>
        <dbReference type="Rhea" id="RHEA-COMP:11060"/>
        <dbReference type="Rhea" id="RHEA-COMP:11605"/>
        <dbReference type="ChEBI" id="CHEBI:15377"/>
        <dbReference type="ChEBI" id="CHEBI:30013"/>
        <dbReference type="ChEBI" id="CHEBI:43474"/>
        <dbReference type="ChEBI" id="CHEBI:61977"/>
        <dbReference type="EC" id="3.1.3.16"/>
    </reaction>
</comment>
<dbReference type="FunFam" id="3.40.50.2300:FF:000039">
    <property type="entry name" value="RNA polymerase II subunit A C-terminal domain phosphatase"/>
    <property type="match status" value="1"/>
</dbReference>